<accession>M3FLK4</accession>
<proteinExistence type="predicted"/>
<evidence type="ECO:0000313" key="2">
    <source>
        <dbReference type="Proteomes" id="UP000011770"/>
    </source>
</evidence>
<protein>
    <recommendedName>
        <fullName evidence="3">TIGR04255 family protein</fullName>
    </recommendedName>
</protein>
<reference evidence="1 2" key="1">
    <citation type="submission" date="2013-01" db="EMBL/GenBank/DDBJ databases">
        <authorList>
            <person name="Harkins D.M."/>
            <person name="Durkin A.S."/>
            <person name="Brinkac L.M."/>
            <person name="Haft D.H."/>
            <person name="Selengut J.D."/>
            <person name="Sanka R."/>
            <person name="DePew J."/>
            <person name="Purushe J."/>
            <person name="Tulsiani S.M."/>
            <person name="Graham G.C."/>
            <person name="Burns M.-A."/>
            <person name="Dohnt M.F."/>
            <person name="Smythe L.D."/>
            <person name="McKay D.B."/>
            <person name="Craig S.B."/>
            <person name="Vinetz J.M."/>
            <person name="Sutton G.G."/>
            <person name="Nierman W.C."/>
            <person name="Fouts D.E."/>
        </authorList>
    </citation>
    <scope>NUCLEOTIDE SEQUENCE [LARGE SCALE GENOMIC DNA]</scope>
    <source>
        <strain evidence="1 2">LT2116</strain>
    </source>
</reference>
<sequence length="288" mass="34307">MPGKKKSKRKKSLRVEPPPNILPYDPHSIFDKVGIDTITIYISENRLILDPEKYKPYKVWDKEFNRTERLRKTVEGVHVLRREYGNGKCVFYFTFSISAMKNTLNVFPYYNPNYRLIIKRLMEILSAVGIRLHQSEDEDIFKIARIDLFKNIRISDSFHKYGSVLSYLKAPYLKFRQFQSAPYFINSENKIYFYGKNEEIYQKQAIKMPDQILRCEMRLIGEDKIYDTLGIVRFVDLSVVRLSDFFDERISKLTKQIGEFSYKIRSKNFESELKRYYSTVAKARNPKK</sequence>
<dbReference type="EMBL" id="AHOR02000036">
    <property type="protein sequence ID" value="EMF81257.1"/>
    <property type="molecule type" value="Genomic_DNA"/>
</dbReference>
<comment type="caution">
    <text evidence="1">The sequence shown here is derived from an EMBL/GenBank/DDBJ whole genome shotgun (WGS) entry which is preliminary data.</text>
</comment>
<dbReference type="Proteomes" id="UP000011770">
    <property type="component" value="Unassembled WGS sequence"/>
</dbReference>
<evidence type="ECO:0008006" key="3">
    <source>
        <dbReference type="Google" id="ProtNLM"/>
    </source>
</evidence>
<gene>
    <name evidence="1" type="ORF">LEP1GSC188_1880</name>
</gene>
<dbReference type="AlphaFoldDB" id="M3FLK4"/>
<evidence type="ECO:0000313" key="1">
    <source>
        <dbReference type="EMBL" id="EMF81257.1"/>
    </source>
</evidence>
<organism evidence="1 2">
    <name type="scientific">Leptospira weilii serovar Topaz str. LT2116</name>
    <dbReference type="NCBI Taxonomy" id="1088540"/>
    <lineage>
        <taxon>Bacteria</taxon>
        <taxon>Pseudomonadati</taxon>
        <taxon>Spirochaetota</taxon>
        <taxon>Spirochaetia</taxon>
        <taxon>Leptospirales</taxon>
        <taxon>Leptospiraceae</taxon>
        <taxon>Leptospira</taxon>
    </lineage>
</organism>
<name>M3FLK4_9LEPT</name>